<name>A0ABT8M375_9EURY</name>
<comment type="caution">
    <text evidence="2">The sequence shown here is derived from an EMBL/GenBank/DDBJ whole genome shotgun (WGS) entry which is preliminary data.</text>
</comment>
<dbReference type="InterPro" id="IPR017946">
    <property type="entry name" value="PLC-like_Pdiesterase_TIM-brl"/>
</dbReference>
<evidence type="ECO:0000259" key="1">
    <source>
        <dbReference type="PROSITE" id="PS51704"/>
    </source>
</evidence>
<dbReference type="PANTHER" id="PTHR46211:SF1">
    <property type="entry name" value="GLYCEROPHOSPHODIESTER PHOSPHODIESTERASE, CYTOPLASMIC"/>
    <property type="match status" value="1"/>
</dbReference>
<dbReference type="PANTHER" id="PTHR46211">
    <property type="entry name" value="GLYCEROPHOSPHORYL DIESTER PHOSPHODIESTERASE"/>
    <property type="match status" value="1"/>
</dbReference>
<sequence>MLIIGHRGARGLGPENTLLALRKGMACADLVEVDLRLTRDGIPVAIHDATVDRTTNGTGPVKGHTVEDLAGLDAGEGERIPTLGEVLDLVRNVTGLVVEIKEPGTEAIIVSALMDRMPERLFLVSFHSESVATAKRLLPGAQAGFIYSEETGDPVGLARSVQADLILPRWDRVSHELVEEAHAAGLLVVPWLLNTEDDIREALRLGIDGFSSDDPCVSRQYLRD</sequence>
<keyword evidence="3" id="KW-1185">Reference proteome</keyword>
<feature type="domain" description="GP-PDE" evidence="1">
    <location>
        <begin position="1"/>
        <end position="222"/>
    </location>
</feature>
<evidence type="ECO:0000313" key="2">
    <source>
        <dbReference type="EMBL" id="MDN7012761.1"/>
    </source>
</evidence>
<reference evidence="2" key="1">
    <citation type="submission" date="2019-05" db="EMBL/GenBank/DDBJ databases">
        <title>Isolation and characterization of methanogens from the cold seep sediment at Four-Way Closure Ridge.</title>
        <authorList>
            <person name="You Y.-T."/>
            <person name="Chen S.-C."/>
            <person name="Zhang W.-L."/>
            <person name="Lai M.-C."/>
        </authorList>
    </citation>
    <scope>NUCLEOTIDE SEQUENCE</scope>
    <source>
        <strain evidence="2">FWC-SCC3</strain>
    </source>
</reference>
<dbReference type="PROSITE" id="PS51704">
    <property type="entry name" value="GP_PDE"/>
    <property type="match status" value="1"/>
</dbReference>
<dbReference type="Pfam" id="PF03009">
    <property type="entry name" value="GDPD"/>
    <property type="match status" value="1"/>
</dbReference>
<dbReference type="SUPFAM" id="SSF51695">
    <property type="entry name" value="PLC-like phosphodiesterases"/>
    <property type="match status" value="1"/>
</dbReference>
<organism evidence="2 3">
    <name type="scientific">Methanoculleus methanifontis</name>
    <dbReference type="NCBI Taxonomy" id="2584086"/>
    <lineage>
        <taxon>Archaea</taxon>
        <taxon>Methanobacteriati</taxon>
        <taxon>Methanobacteriota</taxon>
        <taxon>Stenosarchaea group</taxon>
        <taxon>Methanomicrobia</taxon>
        <taxon>Methanomicrobiales</taxon>
        <taxon>Methanomicrobiaceae</taxon>
        <taxon>Methanoculleus</taxon>
    </lineage>
</organism>
<dbReference type="EMBL" id="VCYI01000007">
    <property type="protein sequence ID" value="MDN7012761.1"/>
    <property type="molecule type" value="Genomic_DNA"/>
</dbReference>
<gene>
    <name evidence="2" type="ORF">FGW20_06845</name>
</gene>
<dbReference type="InterPro" id="IPR030395">
    <property type="entry name" value="GP_PDE_dom"/>
</dbReference>
<evidence type="ECO:0000313" key="3">
    <source>
        <dbReference type="Proteomes" id="UP001168423"/>
    </source>
</evidence>
<dbReference type="Proteomes" id="UP001168423">
    <property type="component" value="Unassembled WGS sequence"/>
</dbReference>
<protein>
    <submittedName>
        <fullName evidence="2">Glycerophosphodiester phosphodiesterase</fullName>
    </submittedName>
</protein>
<accession>A0ABT8M375</accession>
<proteinExistence type="predicted"/>
<dbReference type="Gene3D" id="3.20.20.190">
    <property type="entry name" value="Phosphatidylinositol (PI) phosphodiesterase"/>
    <property type="match status" value="1"/>
</dbReference>
<dbReference type="RefSeq" id="WP_301677346.1">
    <property type="nucleotide sequence ID" value="NZ_VCYI01000007.1"/>
</dbReference>